<protein>
    <submittedName>
        <fullName evidence="8 9">THAP domain-containing protein 5-like</fullName>
    </submittedName>
</protein>
<evidence type="ECO:0000313" key="11">
    <source>
        <dbReference type="RefSeq" id="XP_014663772.1"/>
    </source>
</evidence>
<dbReference type="GeneID" id="106806368"/>
<accession>A0ABM1DUZ8</accession>
<gene>
    <name evidence="8 9 10 11" type="primary">LOC106806368</name>
</gene>
<dbReference type="SMART" id="SM00980">
    <property type="entry name" value="THAP"/>
    <property type="match status" value="1"/>
</dbReference>
<dbReference type="RefSeq" id="XP_014663772.1">
    <property type="nucleotide sequence ID" value="XM_014808286.1"/>
</dbReference>
<name>A0ABM1DUZ8_PRICU</name>
<dbReference type="PANTHER" id="PTHR46927:SF3">
    <property type="entry name" value="THAP-TYPE DOMAIN-CONTAINING PROTEIN"/>
    <property type="match status" value="1"/>
</dbReference>
<evidence type="ECO:0000256" key="3">
    <source>
        <dbReference type="ARBA" id="ARBA00022833"/>
    </source>
</evidence>
<organism evidence="7 8">
    <name type="scientific">Priapulus caudatus</name>
    <name type="common">Priapulid worm</name>
    <dbReference type="NCBI Taxonomy" id="37621"/>
    <lineage>
        <taxon>Eukaryota</taxon>
        <taxon>Metazoa</taxon>
        <taxon>Ecdysozoa</taxon>
        <taxon>Scalidophora</taxon>
        <taxon>Priapulida</taxon>
        <taxon>Priapulimorpha</taxon>
        <taxon>Priapulimorphida</taxon>
        <taxon>Priapulidae</taxon>
        <taxon>Priapulus</taxon>
    </lineage>
</organism>
<keyword evidence="7" id="KW-1185">Reference proteome</keyword>
<evidence type="ECO:0000256" key="2">
    <source>
        <dbReference type="ARBA" id="ARBA00022771"/>
    </source>
</evidence>
<dbReference type="InterPro" id="IPR052224">
    <property type="entry name" value="THAP_domain_protein"/>
</dbReference>
<dbReference type="SUPFAM" id="SSF57716">
    <property type="entry name" value="Glucocorticoid receptor-like (DNA-binding domain)"/>
    <property type="match status" value="1"/>
</dbReference>
<evidence type="ECO:0000259" key="6">
    <source>
        <dbReference type="PROSITE" id="PS50950"/>
    </source>
</evidence>
<evidence type="ECO:0000313" key="8">
    <source>
        <dbReference type="RefSeq" id="XP_014663769.1"/>
    </source>
</evidence>
<evidence type="ECO:0000256" key="5">
    <source>
        <dbReference type="PROSITE-ProRule" id="PRU00309"/>
    </source>
</evidence>
<dbReference type="RefSeq" id="XP_014663769.1">
    <property type="nucleotide sequence ID" value="XM_014808283.1"/>
</dbReference>
<dbReference type="PROSITE" id="PS50950">
    <property type="entry name" value="ZF_THAP"/>
    <property type="match status" value="1"/>
</dbReference>
<evidence type="ECO:0000256" key="1">
    <source>
        <dbReference type="ARBA" id="ARBA00022723"/>
    </source>
</evidence>
<sequence length="277" mass="32141">MPSYCAAPGCSHRGGRSMRMYSFPRDPVRRRKWHLNCRRGSWTPTNTSRLCQAHFEVSQFERNVPNKLKPNAIPTIFSVPNPPIKIYDAEEMAAMIRAKDFQKEQAARGYEHNYAANQKKESQEKNKANAEFPEYLKKGDHAECWNEITKLRLENVKLQRQMLMLDQTLRQMETSLGAFLNPEQIQMLKCKTKRKNCVWSANTIKRAFQLRCAVGIRGYLFLVSEGYPLPSYSSLCYRMKTLKFDQEVTSDVYHILGKGRNLNPTEKDCVLTLCEDN</sequence>
<evidence type="ECO:0000313" key="9">
    <source>
        <dbReference type="RefSeq" id="XP_014663770.1"/>
    </source>
</evidence>
<proteinExistence type="predicted"/>
<dbReference type="RefSeq" id="XP_014663770.1">
    <property type="nucleotide sequence ID" value="XM_014808284.1"/>
</dbReference>
<keyword evidence="1" id="KW-0479">Metal-binding</keyword>
<reference evidence="8 9" key="1">
    <citation type="submission" date="2025-05" db="UniProtKB">
        <authorList>
            <consortium name="RefSeq"/>
        </authorList>
    </citation>
    <scope>IDENTIFICATION</scope>
</reference>
<keyword evidence="2 5" id="KW-0863">Zinc-finger</keyword>
<dbReference type="InterPro" id="IPR006612">
    <property type="entry name" value="THAP_Znf"/>
</dbReference>
<dbReference type="RefSeq" id="XP_014663771.1">
    <property type="nucleotide sequence ID" value="XM_014808285.1"/>
</dbReference>
<dbReference type="SMART" id="SM00692">
    <property type="entry name" value="DM3"/>
    <property type="match status" value="1"/>
</dbReference>
<keyword evidence="3" id="KW-0862">Zinc</keyword>
<evidence type="ECO:0000313" key="10">
    <source>
        <dbReference type="RefSeq" id="XP_014663771.1"/>
    </source>
</evidence>
<keyword evidence="4 5" id="KW-0238">DNA-binding</keyword>
<dbReference type="Proteomes" id="UP000695022">
    <property type="component" value="Unplaced"/>
</dbReference>
<dbReference type="PANTHER" id="PTHR46927">
    <property type="entry name" value="AGAP005574-PA"/>
    <property type="match status" value="1"/>
</dbReference>
<dbReference type="Pfam" id="PF05485">
    <property type="entry name" value="THAP"/>
    <property type="match status" value="1"/>
</dbReference>
<evidence type="ECO:0000256" key="4">
    <source>
        <dbReference type="ARBA" id="ARBA00023125"/>
    </source>
</evidence>
<feature type="domain" description="THAP-type" evidence="6">
    <location>
        <begin position="1"/>
        <end position="77"/>
    </location>
</feature>
<evidence type="ECO:0000313" key="7">
    <source>
        <dbReference type="Proteomes" id="UP000695022"/>
    </source>
</evidence>